<feature type="domain" description="Fe/B12 periplasmic-binding" evidence="6">
    <location>
        <begin position="53"/>
        <end position="312"/>
    </location>
</feature>
<evidence type="ECO:0000256" key="5">
    <source>
        <dbReference type="SAM" id="Coils"/>
    </source>
</evidence>
<dbReference type="InterPro" id="IPR051313">
    <property type="entry name" value="Bact_iron-sidero_bind"/>
</dbReference>
<evidence type="ECO:0000256" key="1">
    <source>
        <dbReference type="ARBA" id="ARBA00004196"/>
    </source>
</evidence>
<dbReference type="Pfam" id="PF01497">
    <property type="entry name" value="Peripla_BP_2"/>
    <property type="match status" value="1"/>
</dbReference>
<accession>A0AB39VBF8</accession>
<proteinExistence type="inferred from homology"/>
<dbReference type="InterPro" id="IPR002491">
    <property type="entry name" value="ABC_transptr_periplasmic_BD"/>
</dbReference>
<evidence type="ECO:0000256" key="3">
    <source>
        <dbReference type="ARBA" id="ARBA00022448"/>
    </source>
</evidence>
<dbReference type="EMBL" id="CP165646">
    <property type="protein sequence ID" value="XDU64623.1"/>
    <property type="molecule type" value="Genomic_DNA"/>
</dbReference>
<dbReference type="RefSeq" id="WP_369712928.1">
    <property type="nucleotide sequence ID" value="NZ_CP165646.1"/>
</dbReference>
<dbReference type="InterPro" id="IPR033870">
    <property type="entry name" value="FatB"/>
</dbReference>
<gene>
    <name evidence="7" type="ORF">AB8B23_00075</name>
</gene>
<protein>
    <submittedName>
        <fullName evidence="7">Siderophore ABC transporter substrate-binding protein</fullName>
    </submittedName>
</protein>
<keyword evidence="4" id="KW-0732">Signal</keyword>
<evidence type="ECO:0000313" key="7">
    <source>
        <dbReference type="EMBL" id="XDU64623.1"/>
    </source>
</evidence>
<name>A0AB39VBF8_9FUSO</name>
<evidence type="ECO:0000259" key="6">
    <source>
        <dbReference type="PROSITE" id="PS50983"/>
    </source>
</evidence>
<comment type="subcellular location">
    <subcellularLocation>
        <location evidence="1">Cell envelope</location>
    </subcellularLocation>
</comment>
<sequence length="312" mass="33773">MIKKTGKILVLIALSIIFIVGCSKSGNEKAGNGKQLTISTVKGDVKVPENPKKVAVFDYAALDVIGTLGVKPELALPASNVPEGLKQYAQGAVDAGDVKEPNLEKISEFKPDLIIISGRQTKFYDELSKIAPTIFLETDTKNFISSSNENAKKIASIFGKEKEADEQIAKINSEINDIKNIAKNYNKKALVTLTNDGKISAFGANSRFGFIFTDLGLKNIDDSIKASTHGQEINYEYIAEKNPDIIFYVDRTKIAGGSKNGGDVLKNELVAKTNAGKNNKVVALDAENWYLVSGGLATIQKQVEEIKTAITK</sequence>
<keyword evidence="5" id="KW-0175">Coiled coil</keyword>
<organism evidence="7">
    <name type="scientific">Leptotrichia mesophila</name>
    <dbReference type="NCBI Taxonomy" id="3239303"/>
    <lineage>
        <taxon>Bacteria</taxon>
        <taxon>Fusobacteriati</taxon>
        <taxon>Fusobacteriota</taxon>
        <taxon>Fusobacteriia</taxon>
        <taxon>Fusobacteriales</taxon>
        <taxon>Leptotrichiaceae</taxon>
        <taxon>Leptotrichia</taxon>
    </lineage>
</organism>
<dbReference type="AlphaFoldDB" id="A0AB39VBF8"/>
<dbReference type="PANTHER" id="PTHR30532">
    <property type="entry name" value="IRON III DICITRATE-BINDING PERIPLASMIC PROTEIN"/>
    <property type="match status" value="1"/>
</dbReference>
<dbReference type="Gene3D" id="3.40.50.1980">
    <property type="entry name" value="Nitrogenase molybdenum iron protein domain"/>
    <property type="match status" value="2"/>
</dbReference>
<dbReference type="SUPFAM" id="SSF53807">
    <property type="entry name" value="Helical backbone' metal receptor"/>
    <property type="match status" value="1"/>
</dbReference>
<evidence type="ECO:0000256" key="4">
    <source>
        <dbReference type="ARBA" id="ARBA00022729"/>
    </source>
</evidence>
<dbReference type="GO" id="GO:0030288">
    <property type="term" value="C:outer membrane-bounded periplasmic space"/>
    <property type="evidence" value="ECO:0007669"/>
    <property type="project" value="TreeGrafter"/>
</dbReference>
<dbReference type="CDD" id="cd01140">
    <property type="entry name" value="FatB"/>
    <property type="match status" value="1"/>
</dbReference>
<evidence type="ECO:0000256" key="2">
    <source>
        <dbReference type="ARBA" id="ARBA00008814"/>
    </source>
</evidence>
<dbReference type="PROSITE" id="PS50983">
    <property type="entry name" value="FE_B12_PBP"/>
    <property type="match status" value="1"/>
</dbReference>
<reference evidence="7" key="1">
    <citation type="submission" date="2024-07" db="EMBL/GenBank/DDBJ databases">
        <authorList>
            <person name="Li X.-J."/>
            <person name="Wang X."/>
        </authorList>
    </citation>
    <scope>NUCLEOTIDE SEQUENCE</scope>
    <source>
        <strain evidence="7">HSP-342</strain>
    </source>
</reference>
<keyword evidence="3" id="KW-0813">Transport</keyword>
<comment type="similarity">
    <text evidence="2">Belongs to the bacterial solute-binding protein 8 family.</text>
</comment>
<dbReference type="PROSITE" id="PS51257">
    <property type="entry name" value="PROKAR_LIPOPROTEIN"/>
    <property type="match status" value="1"/>
</dbReference>
<dbReference type="PANTHER" id="PTHR30532:SF28">
    <property type="entry name" value="PETROBACTIN-BINDING PROTEIN YCLQ"/>
    <property type="match status" value="1"/>
</dbReference>
<dbReference type="GO" id="GO:1901678">
    <property type="term" value="P:iron coordination entity transport"/>
    <property type="evidence" value="ECO:0007669"/>
    <property type="project" value="UniProtKB-ARBA"/>
</dbReference>
<dbReference type="KEGG" id="lmes:AB8B23_00075"/>
<feature type="coiled-coil region" evidence="5">
    <location>
        <begin position="161"/>
        <end position="188"/>
    </location>
</feature>